<dbReference type="Proteomes" id="UP001165960">
    <property type="component" value="Unassembled WGS sequence"/>
</dbReference>
<gene>
    <name evidence="1" type="ORF">DSO57_1038830</name>
</gene>
<name>A0ACC2TKN0_9FUNG</name>
<accession>A0ACC2TKN0</accession>
<keyword evidence="2" id="KW-1185">Reference proteome</keyword>
<sequence>MKVRFLAFIGAVLSLPLQVEELEDQDVINPEYMPIEVPPSTLRALDDTTVFKAG</sequence>
<comment type="caution">
    <text evidence="1">The sequence shown here is derived from an EMBL/GenBank/DDBJ whole genome shotgun (WGS) entry which is preliminary data.</text>
</comment>
<reference evidence="1" key="1">
    <citation type="submission" date="2022-04" db="EMBL/GenBank/DDBJ databases">
        <title>Genome of the entomopathogenic fungus Entomophthora muscae.</title>
        <authorList>
            <person name="Elya C."/>
            <person name="Lovett B.R."/>
            <person name="Lee E."/>
            <person name="Macias A.M."/>
            <person name="Hajek A.E."/>
            <person name="De Bivort B.L."/>
            <person name="Kasson M.T."/>
            <person name="De Fine Licht H.H."/>
            <person name="Stajich J.E."/>
        </authorList>
    </citation>
    <scope>NUCLEOTIDE SEQUENCE</scope>
    <source>
        <strain evidence="1">Berkeley</strain>
    </source>
</reference>
<proteinExistence type="predicted"/>
<evidence type="ECO:0000313" key="2">
    <source>
        <dbReference type="Proteomes" id="UP001165960"/>
    </source>
</evidence>
<dbReference type="EMBL" id="QTSX02002666">
    <property type="protein sequence ID" value="KAJ9075157.1"/>
    <property type="molecule type" value="Genomic_DNA"/>
</dbReference>
<evidence type="ECO:0000313" key="1">
    <source>
        <dbReference type="EMBL" id="KAJ9075157.1"/>
    </source>
</evidence>
<organism evidence="1 2">
    <name type="scientific">Entomophthora muscae</name>
    <dbReference type="NCBI Taxonomy" id="34485"/>
    <lineage>
        <taxon>Eukaryota</taxon>
        <taxon>Fungi</taxon>
        <taxon>Fungi incertae sedis</taxon>
        <taxon>Zoopagomycota</taxon>
        <taxon>Entomophthoromycotina</taxon>
        <taxon>Entomophthoromycetes</taxon>
        <taxon>Entomophthorales</taxon>
        <taxon>Entomophthoraceae</taxon>
        <taxon>Entomophthora</taxon>
    </lineage>
</organism>
<protein>
    <submittedName>
        <fullName evidence="1">Uncharacterized protein</fullName>
    </submittedName>
</protein>